<comment type="pathway">
    <text evidence="1">Glycerolipid metabolism; ether lipid biosynthesis.</text>
</comment>
<evidence type="ECO:0000256" key="1">
    <source>
        <dbReference type="RuleBase" id="RU363113"/>
    </source>
</evidence>
<dbReference type="GO" id="GO:0008609">
    <property type="term" value="F:alkylglycerone-phosphate synthase activity"/>
    <property type="evidence" value="ECO:0007669"/>
    <property type="project" value="UniProtKB-EC"/>
</dbReference>
<keyword evidence="1" id="KW-0444">Lipid biosynthesis</keyword>
<evidence type="ECO:0000313" key="3">
    <source>
        <dbReference type="Proteomes" id="UP000198323"/>
    </source>
</evidence>
<dbReference type="InterPro" id="IPR025650">
    <property type="entry name" value="Alkyl-DHAP_Synthase"/>
</dbReference>
<sequence length="80" mass="9214">KGLYCVNLNDGYASMIVQEILKWNGWGYNDSKFIFNKKGQAEFTGKRYRLGGMVLPTFKEWIEKTFGASLEHKTTSRVSK</sequence>
<comment type="similarity">
    <text evidence="1">Belongs to the FAD-binding oxidoreductase/transferase type 4 family.</text>
</comment>
<organism evidence="2 3">
    <name type="scientific">Callipepla squamata</name>
    <name type="common">Scaled quail</name>
    <dbReference type="NCBI Taxonomy" id="9009"/>
    <lineage>
        <taxon>Eukaryota</taxon>
        <taxon>Metazoa</taxon>
        <taxon>Chordata</taxon>
        <taxon>Craniata</taxon>
        <taxon>Vertebrata</taxon>
        <taxon>Euteleostomi</taxon>
        <taxon>Archelosauria</taxon>
        <taxon>Archosauria</taxon>
        <taxon>Dinosauria</taxon>
        <taxon>Saurischia</taxon>
        <taxon>Theropoda</taxon>
        <taxon>Coelurosauria</taxon>
        <taxon>Aves</taxon>
        <taxon>Neognathae</taxon>
        <taxon>Galloanserae</taxon>
        <taxon>Galliformes</taxon>
        <taxon>Odontophoridae</taxon>
        <taxon>Callipepla</taxon>
    </lineage>
</organism>
<dbReference type="EMBL" id="MCFN01000079">
    <property type="protein sequence ID" value="OXB65858.1"/>
    <property type="molecule type" value="Genomic_DNA"/>
</dbReference>
<keyword evidence="1" id="KW-0808">Transferase</keyword>
<gene>
    <name evidence="2" type="ORF">ASZ78_002777</name>
</gene>
<dbReference type="PANTHER" id="PTHR46568">
    <property type="entry name" value="ALKYLDIHYDROXYACETONEPHOSPHATE SYNTHASE, PEROXISOMAL"/>
    <property type="match status" value="1"/>
</dbReference>
<protein>
    <recommendedName>
        <fullName evidence="1">Alkylglycerone-phosphate synthase</fullName>
        <shortName evidence="1">Alkyl-DHAP synthase</shortName>
        <ecNumber evidence="1">2.5.1.26</ecNumber>
    </recommendedName>
</protein>
<accession>A0A226NEA9</accession>
<dbReference type="UniPathway" id="UPA00781"/>
<dbReference type="GO" id="GO:0008611">
    <property type="term" value="P:ether lipid biosynthetic process"/>
    <property type="evidence" value="ECO:0007669"/>
    <property type="project" value="UniProtKB-UniPathway"/>
</dbReference>
<keyword evidence="1" id="KW-0443">Lipid metabolism</keyword>
<dbReference type="Gene3D" id="3.30.160.650">
    <property type="match status" value="1"/>
</dbReference>
<dbReference type="OrthoDB" id="7786253at2759"/>
<keyword evidence="1" id="KW-0274">FAD</keyword>
<comment type="subcellular location">
    <subcellularLocation>
        <location evidence="1">Peroxisome</location>
    </subcellularLocation>
</comment>
<comment type="cofactor">
    <cofactor evidence="1">
        <name>FAD</name>
        <dbReference type="ChEBI" id="CHEBI:57692"/>
    </cofactor>
</comment>
<reference evidence="2 3" key="1">
    <citation type="submission" date="2016-07" db="EMBL/GenBank/DDBJ databases">
        <title>Disparate Historic Effective Population Sizes Predicted by Modern Levels of Genome Diversity for the Scaled Quail (Callipepla squamata) and the Northern Bobwhite (Colinus virginianus): Inferences from First and Second Generation Draft Genome Assemblies for Sympatric New World Quail.</title>
        <authorList>
            <person name="Oldeschulte D.L."/>
            <person name="Halley Y.A."/>
            <person name="Bhattarai E.K."/>
            <person name="Brashear W.A."/>
            <person name="Hill J."/>
            <person name="Metz R.P."/>
            <person name="Johnson C.D."/>
            <person name="Rollins D."/>
            <person name="Peterson M.J."/>
            <person name="Bickhart D.M."/>
            <person name="Decker J.E."/>
            <person name="Seabury C.M."/>
        </authorList>
    </citation>
    <scope>NUCLEOTIDE SEQUENCE [LARGE SCALE GENOMIC DNA]</scope>
    <source>
        <strain evidence="2 3">Texas</strain>
        <tissue evidence="2">Leg muscle</tissue>
    </source>
</reference>
<keyword evidence="1" id="KW-0576">Peroxisome</keyword>
<dbReference type="EC" id="2.5.1.26" evidence="1"/>
<comment type="function">
    <text evidence="1">Catalyzes the exchange of an acyl for a long-chain alkyl group and the formation of the ether bond in the biosynthesis of ether phospholipids.</text>
</comment>
<comment type="catalytic activity">
    <reaction evidence="1">
        <text>a long chain fatty alcohol + a 1-acylglycerone 3-phosphate = a 1-O-alkylglycerone 3-phosphate + a long-chain fatty acid + H(+)</text>
        <dbReference type="Rhea" id="RHEA:36171"/>
        <dbReference type="ChEBI" id="CHEBI:15378"/>
        <dbReference type="ChEBI" id="CHEBI:17135"/>
        <dbReference type="ChEBI" id="CHEBI:57534"/>
        <dbReference type="ChEBI" id="CHEBI:57560"/>
        <dbReference type="ChEBI" id="CHEBI:73315"/>
        <dbReference type="EC" id="2.5.1.26"/>
    </reaction>
</comment>
<comment type="caution">
    <text evidence="2">The sequence shown here is derived from an EMBL/GenBank/DDBJ whole genome shotgun (WGS) entry which is preliminary data.</text>
</comment>
<dbReference type="AlphaFoldDB" id="A0A226NEA9"/>
<dbReference type="Proteomes" id="UP000198323">
    <property type="component" value="Unassembled WGS sequence"/>
</dbReference>
<keyword evidence="3" id="KW-1185">Reference proteome</keyword>
<dbReference type="STRING" id="9009.A0A226NEA9"/>
<evidence type="ECO:0000313" key="2">
    <source>
        <dbReference type="EMBL" id="OXB65858.1"/>
    </source>
</evidence>
<name>A0A226NEA9_CALSU</name>
<keyword evidence="1" id="KW-0285">Flavoprotein</keyword>
<dbReference type="GO" id="GO:0005777">
    <property type="term" value="C:peroxisome"/>
    <property type="evidence" value="ECO:0007669"/>
    <property type="project" value="UniProtKB-SubCell"/>
</dbReference>
<proteinExistence type="inferred from homology"/>
<feature type="non-terminal residue" evidence="2">
    <location>
        <position position="1"/>
    </location>
</feature>
<comment type="subunit">
    <text evidence="1">Homodimer.</text>
</comment>
<dbReference type="PANTHER" id="PTHR46568:SF1">
    <property type="entry name" value="ALKYLDIHYDROXYACETONEPHOSPHATE SYNTHASE, PEROXISOMAL"/>
    <property type="match status" value="1"/>
</dbReference>